<dbReference type="InterPro" id="IPR005791">
    <property type="entry name" value="SecD"/>
</dbReference>
<feature type="compositionally biased region" description="Low complexity" evidence="10">
    <location>
        <begin position="139"/>
        <end position="156"/>
    </location>
</feature>
<dbReference type="Gene3D" id="3.30.1360.200">
    <property type="match status" value="1"/>
</dbReference>
<feature type="region of interest" description="Disordered" evidence="10">
    <location>
        <begin position="131"/>
        <end position="199"/>
    </location>
</feature>
<evidence type="ECO:0000256" key="4">
    <source>
        <dbReference type="ARBA" id="ARBA00022692"/>
    </source>
</evidence>
<dbReference type="PANTHER" id="PTHR30081:SF1">
    <property type="entry name" value="PROTEIN TRANSLOCASE SUBUNIT SECD"/>
    <property type="match status" value="1"/>
</dbReference>
<comment type="similarity">
    <text evidence="9">Belongs to the SecD/SecF family. SecD subfamily.</text>
</comment>
<evidence type="ECO:0000256" key="1">
    <source>
        <dbReference type="ARBA" id="ARBA00004651"/>
    </source>
</evidence>
<protein>
    <recommendedName>
        <fullName evidence="9">Protein translocase subunit SecD</fullName>
    </recommendedName>
</protein>
<evidence type="ECO:0000256" key="3">
    <source>
        <dbReference type="ARBA" id="ARBA00022475"/>
    </source>
</evidence>
<keyword evidence="8 9" id="KW-0472">Membrane</keyword>
<dbReference type="NCBIfam" id="TIGR00916">
    <property type="entry name" value="2A0604s01"/>
    <property type="match status" value="1"/>
</dbReference>
<dbReference type="InterPro" id="IPR048634">
    <property type="entry name" value="SecD_SecF_C"/>
</dbReference>
<reference evidence="12 13" key="1">
    <citation type="submission" date="2020-03" db="EMBL/GenBank/DDBJ databases">
        <title>Two novel Motilibacter sp.</title>
        <authorList>
            <person name="Liu S."/>
        </authorList>
    </citation>
    <scope>NUCLEOTIDE SEQUENCE [LARGE SCALE GENOMIC DNA]</scope>
    <source>
        <strain evidence="12 13">E257</strain>
    </source>
</reference>
<feature type="compositionally biased region" description="Low complexity" evidence="10">
    <location>
        <begin position="167"/>
        <end position="179"/>
    </location>
</feature>
<evidence type="ECO:0000256" key="6">
    <source>
        <dbReference type="ARBA" id="ARBA00022989"/>
    </source>
</evidence>
<evidence type="ECO:0000313" key="13">
    <source>
        <dbReference type="Proteomes" id="UP000800981"/>
    </source>
</evidence>
<evidence type="ECO:0000256" key="5">
    <source>
        <dbReference type="ARBA" id="ARBA00022927"/>
    </source>
</evidence>
<comment type="subunit">
    <text evidence="9">Forms a complex with SecF. Part of the essential Sec protein translocation apparatus which comprises SecA, SecYEG and auxiliary proteins SecDF. Other proteins may also be involved.</text>
</comment>
<feature type="region of interest" description="Disordered" evidence="10">
    <location>
        <begin position="541"/>
        <end position="563"/>
    </location>
</feature>
<comment type="function">
    <text evidence="9">Part of the Sec protein translocase complex. Interacts with the SecYEG preprotein conducting channel. SecDF uses the proton motive force (PMF) to complete protein translocation after the ATP-dependent function of SecA.</text>
</comment>
<comment type="caution">
    <text evidence="9">Lacks conserved residue(s) required for the propagation of feature annotation.</text>
</comment>
<dbReference type="EMBL" id="JAANNP010000003">
    <property type="protein sequence ID" value="NHC13965.1"/>
    <property type="molecule type" value="Genomic_DNA"/>
</dbReference>
<feature type="transmembrane region" description="Helical" evidence="9">
    <location>
        <begin position="420"/>
        <end position="445"/>
    </location>
</feature>
<comment type="caution">
    <text evidence="12">The sequence shown here is derived from an EMBL/GenBank/DDBJ whole genome shotgun (WGS) entry which is preliminary data.</text>
</comment>
<dbReference type="Pfam" id="PF21760">
    <property type="entry name" value="SecD_1st"/>
    <property type="match status" value="1"/>
</dbReference>
<feature type="transmembrane region" description="Helical" evidence="9">
    <location>
        <begin position="370"/>
        <end position="387"/>
    </location>
</feature>
<keyword evidence="5 9" id="KW-0653">Protein transport</keyword>
<keyword evidence="2 9" id="KW-0813">Transport</keyword>
<dbReference type="PANTHER" id="PTHR30081">
    <property type="entry name" value="PROTEIN-EXPORT MEMBRANE PROTEIN SEC"/>
    <property type="match status" value="1"/>
</dbReference>
<dbReference type="Proteomes" id="UP000800981">
    <property type="component" value="Unassembled WGS sequence"/>
</dbReference>
<sequence length="563" mass="58472">MATKKGPATASRPGRTLLVLLVIIVAIFGGIVASGDYEPRLGLDLQGGTSVVLLPRTDTGAAPTDDQLDQAVDIIRQRVDARGVTESEIQTQGDNIVVSVPGATGAETVKLIASTAKLTFRPVLAVTGAAPIAEPTPTPSGEASAPAAEPSPTASSNGRVVPNALRAAEPTPAATQTAPAPEPAPVPTEDPAAADPTANIPPEVQQEFTDKDCTAAENRGGGVEFPAEETVVACDREGSAKYLLGPVLVQGENVDDATAGLTPNTANDWLVQLDFDGEGTRQFSDATQSLVAKAAPENAFAIVLDNAVISAPTVQGAITDGNAQITGDFSETEARDLANVLRYGALPLAFEQGEVNTISATVGEDQLDKGILAGAIGLVLVLVYSLLFYRGLGLVSVASLVVAGVLTWGLIVLLGSLISFTLILAGVVGVIVSIGITADSFVVFFERLRDEIREGRTIRTSVEHAWRRARRTILVADGVTILASATLYFLAIGRVQNFAFTLGLSTLIDLVVVFLFTKPLVSLLVRTKFFGNGHPLSGLNPEAVGRHTSPAAPAARVRTAKEA</sequence>
<feature type="transmembrane region" description="Helical" evidence="9">
    <location>
        <begin position="394"/>
        <end position="414"/>
    </location>
</feature>
<gene>
    <name evidence="9 12" type="primary">secD</name>
    <name evidence="12" type="ORF">G9H71_09250</name>
</gene>
<proteinExistence type="inferred from homology"/>
<keyword evidence="13" id="KW-1185">Reference proteome</keyword>
<feature type="domain" description="SSD" evidence="11">
    <location>
        <begin position="392"/>
        <end position="523"/>
    </location>
</feature>
<dbReference type="Pfam" id="PF22599">
    <property type="entry name" value="SecDF_P1_head"/>
    <property type="match status" value="1"/>
</dbReference>
<feature type="compositionally biased region" description="Low complexity" evidence="10">
    <location>
        <begin position="189"/>
        <end position="198"/>
    </location>
</feature>
<dbReference type="SUPFAM" id="SSF82866">
    <property type="entry name" value="Multidrug efflux transporter AcrB transmembrane domain"/>
    <property type="match status" value="1"/>
</dbReference>
<dbReference type="RefSeq" id="WP_166280987.1">
    <property type="nucleotide sequence ID" value="NZ_JAANNP010000003.1"/>
</dbReference>
<keyword evidence="3 9" id="KW-1003">Cell membrane</keyword>
<accession>A0ABX0GW70</accession>
<dbReference type="InterPro" id="IPR048631">
    <property type="entry name" value="SecD_1st"/>
</dbReference>
<dbReference type="InterPro" id="IPR022813">
    <property type="entry name" value="SecD/SecF_arch_bac"/>
</dbReference>
<evidence type="ECO:0000259" key="11">
    <source>
        <dbReference type="PROSITE" id="PS50156"/>
    </source>
</evidence>
<dbReference type="HAMAP" id="MF_01463_B">
    <property type="entry name" value="SecD_B"/>
    <property type="match status" value="1"/>
</dbReference>
<dbReference type="NCBIfam" id="TIGR01129">
    <property type="entry name" value="secD"/>
    <property type="match status" value="1"/>
</dbReference>
<feature type="transmembrane region" description="Helical" evidence="9">
    <location>
        <begin position="473"/>
        <end position="492"/>
    </location>
</feature>
<dbReference type="InterPro" id="IPR001036">
    <property type="entry name" value="Acrflvin-R"/>
</dbReference>
<keyword evidence="6 9" id="KW-1133">Transmembrane helix</keyword>
<evidence type="ECO:0000256" key="2">
    <source>
        <dbReference type="ARBA" id="ARBA00022448"/>
    </source>
</evidence>
<dbReference type="PROSITE" id="PS50156">
    <property type="entry name" value="SSD"/>
    <property type="match status" value="1"/>
</dbReference>
<dbReference type="Gene3D" id="3.30.70.3220">
    <property type="match status" value="1"/>
</dbReference>
<evidence type="ECO:0000256" key="7">
    <source>
        <dbReference type="ARBA" id="ARBA00023010"/>
    </source>
</evidence>
<dbReference type="InterPro" id="IPR000731">
    <property type="entry name" value="SSD"/>
</dbReference>
<evidence type="ECO:0000256" key="8">
    <source>
        <dbReference type="ARBA" id="ARBA00023136"/>
    </source>
</evidence>
<dbReference type="InterPro" id="IPR055344">
    <property type="entry name" value="SecD_SecF_C_bact"/>
</dbReference>
<evidence type="ECO:0000256" key="9">
    <source>
        <dbReference type="HAMAP-Rule" id="MF_01463"/>
    </source>
</evidence>
<organism evidence="12 13">
    <name type="scientific">Motilibacter deserti</name>
    <dbReference type="NCBI Taxonomy" id="2714956"/>
    <lineage>
        <taxon>Bacteria</taxon>
        <taxon>Bacillati</taxon>
        <taxon>Actinomycetota</taxon>
        <taxon>Actinomycetes</taxon>
        <taxon>Motilibacterales</taxon>
        <taxon>Motilibacteraceae</taxon>
        <taxon>Motilibacter</taxon>
    </lineage>
</organism>
<evidence type="ECO:0000256" key="10">
    <source>
        <dbReference type="SAM" id="MobiDB-lite"/>
    </source>
</evidence>
<dbReference type="Pfam" id="PF02355">
    <property type="entry name" value="SecD_SecF_C"/>
    <property type="match status" value="1"/>
</dbReference>
<keyword evidence="4 9" id="KW-0812">Transmembrane</keyword>
<feature type="transmembrane region" description="Helical" evidence="9">
    <location>
        <begin position="498"/>
        <end position="516"/>
    </location>
</feature>
<dbReference type="InterPro" id="IPR054384">
    <property type="entry name" value="SecDF_P1_head"/>
</dbReference>
<comment type="subcellular location">
    <subcellularLocation>
        <location evidence="1 9">Cell membrane</location>
        <topology evidence="1 9">Multi-pass membrane protein</topology>
    </subcellularLocation>
</comment>
<dbReference type="PRINTS" id="PR00702">
    <property type="entry name" value="ACRIFLAVINRP"/>
</dbReference>
<name>A0ABX0GW70_9ACTN</name>
<keyword evidence="7 9" id="KW-0811">Translocation</keyword>
<evidence type="ECO:0000313" key="12">
    <source>
        <dbReference type="EMBL" id="NHC13965.1"/>
    </source>
</evidence>
<dbReference type="Gene3D" id="1.20.1640.10">
    <property type="entry name" value="Multidrug efflux transporter AcrB transmembrane domain"/>
    <property type="match status" value="1"/>
</dbReference>